<name>A0ABN8G9E9_9BACL</name>
<sequence>MTATTTNTVTRNLLQFCYTCENADQCTTEKACTECWIKNGIHEPTDHAAETQRLLQNYYN</sequence>
<dbReference type="Proteomes" id="UP000838686">
    <property type="component" value="Unassembled WGS sequence"/>
</dbReference>
<dbReference type="EMBL" id="CAKMMF010000005">
    <property type="protein sequence ID" value="CAH1198951.1"/>
    <property type="molecule type" value="Genomic_DNA"/>
</dbReference>
<evidence type="ECO:0000313" key="1">
    <source>
        <dbReference type="EMBL" id="CAH1198951.1"/>
    </source>
</evidence>
<evidence type="ECO:0008006" key="3">
    <source>
        <dbReference type="Google" id="ProtNLM"/>
    </source>
</evidence>
<evidence type="ECO:0000313" key="2">
    <source>
        <dbReference type="Proteomes" id="UP000838686"/>
    </source>
</evidence>
<proteinExistence type="predicted"/>
<keyword evidence="2" id="KW-1185">Reference proteome</keyword>
<organism evidence="1 2">
    <name type="scientific">Paenibacillus plantiphilus</name>
    <dbReference type="NCBI Taxonomy" id="2905650"/>
    <lineage>
        <taxon>Bacteria</taxon>
        <taxon>Bacillati</taxon>
        <taxon>Bacillota</taxon>
        <taxon>Bacilli</taxon>
        <taxon>Bacillales</taxon>
        <taxon>Paenibacillaceae</taxon>
        <taxon>Paenibacillus</taxon>
    </lineage>
</organism>
<dbReference type="RefSeq" id="WP_236339548.1">
    <property type="nucleotide sequence ID" value="NZ_CAKMMF010000005.1"/>
</dbReference>
<protein>
    <recommendedName>
        <fullName evidence="3">YhfH-like protein</fullName>
    </recommendedName>
</protein>
<accession>A0ABN8G9E9</accession>
<reference evidence="1" key="1">
    <citation type="submission" date="2022-01" db="EMBL/GenBank/DDBJ databases">
        <authorList>
            <person name="Criscuolo A."/>
        </authorList>
    </citation>
    <scope>NUCLEOTIDE SEQUENCE</scope>
    <source>
        <strain evidence="1">CIP111893</strain>
    </source>
</reference>
<comment type="caution">
    <text evidence="1">The sequence shown here is derived from an EMBL/GenBank/DDBJ whole genome shotgun (WGS) entry which is preliminary data.</text>
</comment>
<gene>
    <name evidence="1" type="ORF">PAECIP111893_01184</name>
</gene>